<dbReference type="AlphaFoldDB" id="A0A0F9DR53"/>
<gene>
    <name evidence="1" type="ORF">LCGC14_2516010</name>
</gene>
<accession>A0A0F9DR53</accession>
<protein>
    <submittedName>
        <fullName evidence="1">Uncharacterized protein</fullName>
    </submittedName>
</protein>
<comment type="caution">
    <text evidence="1">The sequence shown here is derived from an EMBL/GenBank/DDBJ whole genome shotgun (WGS) entry which is preliminary data.</text>
</comment>
<organism evidence="1">
    <name type="scientific">marine sediment metagenome</name>
    <dbReference type="NCBI Taxonomy" id="412755"/>
    <lineage>
        <taxon>unclassified sequences</taxon>
        <taxon>metagenomes</taxon>
        <taxon>ecological metagenomes</taxon>
    </lineage>
</organism>
<proteinExistence type="predicted"/>
<sequence length="208" mass="24137">VERGAPGALGFLTLQELDALRIDRGEALVTEFDQGIHDPQTFRTEVTKLKLEISSRKSQVDDDFQLFSDTEEMPEDPNRRALVEYYEIYDNATRLSGVVDWDKVERLETQLRSGWTQEQRDFVDRNTGLTEWGPKMQEYVFDQNALSESGYWDIQDPGQSEKRRQLRRTNPEIDRILVKWYGYKQTGLRVPSFNRGTTSGGLRIPALK</sequence>
<dbReference type="EMBL" id="LAZR01040473">
    <property type="protein sequence ID" value="KKL14403.1"/>
    <property type="molecule type" value="Genomic_DNA"/>
</dbReference>
<name>A0A0F9DR53_9ZZZZ</name>
<feature type="non-terminal residue" evidence="1">
    <location>
        <position position="1"/>
    </location>
</feature>
<evidence type="ECO:0000313" key="1">
    <source>
        <dbReference type="EMBL" id="KKL14403.1"/>
    </source>
</evidence>
<reference evidence="1" key="1">
    <citation type="journal article" date="2015" name="Nature">
        <title>Complex archaea that bridge the gap between prokaryotes and eukaryotes.</title>
        <authorList>
            <person name="Spang A."/>
            <person name="Saw J.H."/>
            <person name="Jorgensen S.L."/>
            <person name="Zaremba-Niedzwiedzka K."/>
            <person name="Martijn J."/>
            <person name="Lind A.E."/>
            <person name="van Eijk R."/>
            <person name="Schleper C."/>
            <person name="Guy L."/>
            <person name="Ettema T.J."/>
        </authorList>
    </citation>
    <scope>NUCLEOTIDE SEQUENCE</scope>
</reference>